<dbReference type="RefSeq" id="XP_013201809.1">
    <property type="nucleotide sequence ID" value="XM_013346355.1"/>
</dbReference>
<gene>
    <name evidence="3" type="primary">LOC106143781</name>
</gene>
<name>A0ABM1AH71_MICOH</name>
<dbReference type="Proteomes" id="UP000694915">
    <property type="component" value="Chromosome 5"/>
</dbReference>
<evidence type="ECO:0000313" key="2">
    <source>
        <dbReference type="Proteomes" id="UP000694915"/>
    </source>
</evidence>
<organism evidence="2 3">
    <name type="scientific">Microtus ochrogaster</name>
    <name type="common">Prairie vole</name>
    <dbReference type="NCBI Taxonomy" id="79684"/>
    <lineage>
        <taxon>Eukaryota</taxon>
        <taxon>Metazoa</taxon>
        <taxon>Chordata</taxon>
        <taxon>Craniata</taxon>
        <taxon>Vertebrata</taxon>
        <taxon>Euteleostomi</taxon>
        <taxon>Mammalia</taxon>
        <taxon>Eutheria</taxon>
        <taxon>Euarchontoglires</taxon>
        <taxon>Glires</taxon>
        <taxon>Rodentia</taxon>
        <taxon>Myomorpha</taxon>
        <taxon>Muroidea</taxon>
        <taxon>Cricetidae</taxon>
        <taxon>Arvicolinae</taxon>
        <taxon>Microtus</taxon>
    </lineage>
</organism>
<proteinExistence type="predicted"/>
<feature type="compositionally biased region" description="Pro residues" evidence="1">
    <location>
        <begin position="416"/>
        <end position="429"/>
    </location>
</feature>
<feature type="compositionally biased region" description="Pro residues" evidence="1">
    <location>
        <begin position="440"/>
        <end position="449"/>
    </location>
</feature>
<sequence>MKPNQHRDQPSLPQAAVPQRRIRSVTTASEEQSAHTSHLPTTQFLHPSPPHPKARPRLRTRSGSLTTAAARSPFKTRALRLQMSYNFLQRKPTEAPGQGGRHRLPTSPRSRGPSPPKRCSRTISPLNTEAAAAPDHGLSPPPSAAVSAVTHGSPPRALPSTKSARRSRVRAGHGAAEAPPPGAPQTKPSRGSTWRGGSGGAAAAYSLAAPANVLLSPLESIFQKSRFLPAPPSPKLPPQCHGAPLPEPGCRRSLPSRGAAAEESCPTGSAGGERVLAAPCVRREWSCCKMAAEAHAAGSKPDPVPLASERAPSARARPRLSRPVPSACRVALSLSRADVTTQPTPRDARPRAPPLAPPLAPGGVGGTRPRPSAAAAVRGQVNERPALCADTPSRSAGGAACSACPTRSLSGDGHLPSPPSPPPTAPAPAPGSEGTRHQSPAPPGPPAAPRPGRSGSCRRTCPPGRGEARQTMGLRGRGAARGGGDGRVRGDRVAGLEFGSHPGESRVPPLDNRASRGPARAGLRFHESPGRREGPRAAPRVREEIPAPPARG</sequence>
<protein>
    <submittedName>
        <fullName evidence="3">Nascent polypeptide-associated complex subunit alpha, muscle-specific form-like</fullName>
    </submittedName>
</protein>
<keyword evidence="2" id="KW-1185">Reference proteome</keyword>
<accession>A0ABM1AH71</accession>
<feature type="compositionally biased region" description="Polar residues" evidence="1">
    <location>
        <begin position="24"/>
        <end position="45"/>
    </location>
</feature>
<feature type="region of interest" description="Disordered" evidence="1">
    <location>
        <begin position="296"/>
        <end position="552"/>
    </location>
</feature>
<feature type="compositionally biased region" description="Basic and acidic residues" evidence="1">
    <location>
        <begin position="484"/>
        <end position="494"/>
    </location>
</feature>
<evidence type="ECO:0000313" key="3">
    <source>
        <dbReference type="RefSeq" id="XP_013201809.1"/>
    </source>
</evidence>
<feature type="compositionally biased region" description="Low complexity" evidence="1">
    <location>
        <begin position="395"/>
        <end position="404"/>
    </location>
</feature>
<feature type="compositionally biased region" description="Low complexity" evidence="1">
    <location>
        <begin position="305"/>
        <end position="327"/>
    </location>
</feature>
<feature type="compositionally biased region" description="Basic and acidic residues" evidence="1">
    <location>
        <begin position="524"/>
        <end position="545"/>
    </location>
</feature>
<evidence type="ECO:0000256" key="1">
    <source>
        <dbReference type="SAM" id="MobiDB-lite"/>
    </source>
</evidence>
<feature type="region of interest" description="Disordered" evidence="1">
    <location>
        <begin position="1"/>
        <end position="200"/>
    </location>
</feature>
<feature type="compositionally biased region" description="Pro residues" evidence="1">
    <location>
        <begin position="351"/>
        <end position="360"/>
    </location>
</feature>
<dbReference type="GeneID" id="106143781"/>
<reference evidence="3" key="1">
    <citation type="submission" date="2025-08" db="UniProtKB">
        <authorList>
            <consortium name="RefSeq"/>
        </authorList>
    </citation>
    <scope>IDENTIFICATION</scope>
</reference>